<name>A0A934RA27_9BACT</name>
<dbReference type="Proteomes" id="UP000600139">
    <property type="component" value="Unassembled WGS sequence"/>
</dbReference>
<organism evidence="1 2">
    <name type="scientific">Luteolibacter yonseiensis</name>
    <dbReference type="NCBI Taxonomy" id="1144680"/>
    <lineage>
        <taxon>Bacteria</taxon>
        <taxon>Pseudomonadati</taxon>
        <taxon>Verrucomicrobiota</taxon>
        <taxon>Verrucomicrobiia</taxon>
        <taxon>Verrucomicrobiales</taxon>
        <taxon>Verrucomicrobiaceae</taxon>
        <taxon>Luteolibacter</taxon>
    </lineage>
</organism>
<protein>
    <submittedName>
        <fullName evidence="1">Uncharacterized protein</fullName>
    </submittedName>
</protein>
<accession>A0A934RA27</accession>
<sequence length="133" mass="15238">MKKWKNIAVILLLAGIVGGGVLAYNIHQLVTKTIPDSYAQWASAEMVIAFRNERNRMPGNWEELGPYYGPLHHGGLSFNEIRNRIIMDFPRLRELESDYSKRPLPEVIRTRSGTQAHWALAEPNQLVNQEVKK</sequence>
<dbReference type="AlphaFoldDB" id="A0A934RA27"/>
<evidence type="ECO:0000313" key="1">
    <source>
        <dbReference type="EMBL" id="MBK1817930.1"/>
    </source>
</evidence>
<comment type="caution">
    <text evidence="1">The sequence shown here is derived from an EMBL/GenBank/DDBJ whole genome shotgun (WGS) entry which is preliminary data.</text>
</comment>
<reference evidence="1" key="1">
    <citation type="submission" date="2021-01" db="EMBL/GenBank/DDBJ databases">
        <title>Modified the classification status of verrucomicrobia.</title>
        <authorList>
            <person name="Feng X."/>
        </authorList>
    </citation>
    <scope>NUCLEOTIDE SEQUENCE</scope>
    <source>
        <strain evidence="1">JCM 18052</strain>
    </source>
</reference>
<dbReference type="RefSeq" id="WP_200352855.1">
    <property type="nucleotide sequence ID" value="NZ_BAABHZ010000001.1"/>
</dbReference>
<evidence type="ECO:0000313" key="2">
    <source>
        <dbReference type="Proteomes" id="UP000600139"/>
    </source>
</evidence>
<keyword evidence="2" id="KW-1185">Reference proteome</keyword>
<dbReference type="EMBL" id="JAENIK010000012">
    <property type="protein sequence ID" value="MBK1817930.1"/>
    <property type="molecule type" value="Genomic_DNA"/>
</dbReference>
<proteinExistence type="predicted"/>
<gene>
    <name evidence="1" type="ORF">JIN84_20075</name>
</gene>